<dbReference type="GO" id="GO:0006412">
    <property type="term" value="P:translation"/>
    <property type="evidence" value="ECO:0007669"/>
    <property type="project" value="TreeGrafter"/>
</dbReference>
<dbReference type="InterPro" id="IPR028998">
    <property type="entry name" value="RimP_C"/>
</dbReference>
<dbReference type="Gene3D" id="3.30.300.70">
    <property type="entry name" value="RimP-like superfamily, N-terminal"/>
    <property type="match status" value="1"/>
</dbReference>
<dbReference type="GO" id="GO:0000028">
    <property type="term" value="P:ribosomal small subunit assembly"/>
    <property type="evidence" value="ECO:0007669"/>
    <property type="project" value="TreeGrafter"/>
</dbReference>
<keyword evidence="7" id="KW-1185">Reference proteome</keyword>
<dbReference type="InterPro" id="IPR028989">
    <property type="entry name" value="RimP_N"/>
</dbReference>
<feature type="domain" description="Ribosome maturation factor RimP C-terminal" evidence="5">
    <location>
        <begin position="89"/>
        <end position="149"/>
    </location>
</feature>
<keyword evidence="2 3" id="KW-0690">Ribosome biogenesis</keyword>
<comment type="subcellular location">
    <subcellularLocation>
        <location evidence="3">Cytoplasm</location>
    </subcellularLocation>
</comment>
<dbReference type="InterPro" id="IPR036847">
    <property type="entry name" value="RimP_C_sf"/>
</dbReference>
<evidence type="ECO:0000256" key="3">
    <source>
        <dbReference type="HAMAP-Rule" id="MF_01077"/>
    </source>
</evidence>
<dbReference type="HAMAP" id="MF_01077">
    <property type="entry name" value="RimP"/>
    <property type="match status" value="1"/>
</dbReference>
<evidence type="ECO:0000256" key="2">
    <source>
        <dbReference type="ARBA" id="ARBA00022517"/>
    </source>
</evidence>
<sequence>MSLEKDIESFVKSVGLDLYDISVVNEGGDTIYRVNVISREIENNRRKGVTLDECVNLTHLISPLLDVTPPVSGDYRLEVGSPGIERKIHSLKQFEMSIGENVALHLKSKEKLKGILLKVEDSNIILDVDGEEILVDFSQISKAKTYFEW</sequence>
<evidence type="ECO:0000259" key="5">
    <source>
        <dbReference type="Pfam" id="PF17384"/>
    </source>
</evidence>
<dbReference type="Gene3D" id="2.30.30.180">
    <property type="entry name" value="Ribosome maturation factor RimP, C-terminal domain"/>
    <property type="match status" value="1"/>
</dbReference>
<comment type="similarity">
    <text evidence="3">Belongs to the RimP family.</text>
</comment>
<dbReference type="SUPFAM" id="SSF75420">
    <property type="entry name" value="YhbC-like, N-terminal domain"/>
    <property type="match status" value="1"/>
</dbReference>
<accession>A0AAJ4A304</accession>
<dbReference type="KEGG" id="suln:FJR47_03120"/>
<organism evidence="6 7">
    <name type="scientific">Sulfurimonas xiamenensis</name>
    <dbReference type="NCBI Taxonomy" id="2590021"/>
    <lineage>
        <taxon>Bacteria</taxon>
        <taxon>Pseudomonadati</taxon>
        <taxon>Campylobacterota</taxon>
        <taxon>Epsilonproteobacteria</taxon>
        <taxon>Campylobacterales</taxon>
        <taxon>Sulfurimonadaceae</taxon>
        <taxon>Sulfurimonas</taxon>
    </lineage>
</organism>
<dbReference type="Pfam" id="PF02576">
    <property type="entry name" value="RimP_N"/>
    <property type="match status" value="1"/>
</dbReference>
<dbReference type="Pfam" id="PF17384">
    <property type="entry name" value="DUF150_C"/>
    <property type="match status" value="1"/>
</dbReference>
<dbReference type="PANTHER" id="PTHR33867:SF1">
    <property type="entry name" value="RIBOSOME MATURATION FACTOR RIMP"/>
    <property type="match status" value="1"/>
</dbReference>
<evidence type="ECO:0000313" key="7">
    <source>
        <dbReference type="Proteomes" id="UP000326061"/>
    </source>
</evidence>
<proteinExistence type="inferred from homology"/>
<dbReference type="EMBL" id="CP041166">
    <property type="protein sequence ID" value="QFR42949.1"/>
    <property type="molecule type" value="Genomic_DNA"/>
</dbReference>
<dbReference type="AlphaFoldDB" id="A0AAJ4A304"/>
<dbReference type="RefSeq" id="WP_152299012.1">
    <property type="nucleotide sequence ID" value="NZ_CP041166.1"/>
</dbReference>
<protein>
    <recommendedName>
        <fullName evidence="3">Ribosome maturation factor RimP</fullName>
    </recommendedName>
</protein>
<evidence type="ECO:0000256" key="1">
    <source>
        <dbReference type="ARBA" id="ARBA00022490"/>
    </source>
</evidence>
<dbReference type="SUPFAM" id="SSF74942">
    <property type="entry name" value="YhbC-like, C-terminal domain"/>
    <property type="match status" value="1"/>
</dbReference>
<feature type="domain" description="Ribosome maturation factor RimP N-terminal" evidence="4">
    <location>
        <begin position="7"/>
        <end position="85"/>
    </location>
</feature>
<reference evidence="7" key="1">
    <citation type="submission" date="2019-06" db="EMBL/GenBank/DDBJ databases">
        <title>Sulfurimonas gotlandica sp. nov., a chemoautotrophic and psychrotolerant epsilonproteobacterium isolated from a pelagic redoxcline, and an emended description of the genus Sulfurimonas.</title>
        <authorList>
            <person name="Wang S."/>
            <person name="Jiang L."/>
            <person name="Shao Z."/>
        </authorList>
    </citation>
    <scope>NUCLEOTIDE SEQUENCE [LARGE SCALE GENOMIC DNA]</scope>
    <source>
        <strain evidence="7">1-1N</strain>
    </source>
</reference>
<dbReference type="CDD" id="cd01734">
    <property type="entry name" value="YlxS_C"/>
    <property type="match status" value="1"/>
</dbReference>
<name>A0AAJ4A304_9BACT</name>
<gene>
    <name evidence="3" type="primary">rimP</name>
    <name evidence="6" type="ORF">FJR47_03120</name>
</gene>
<dbReference type="InterPro" id="IPR035956">
    <property type="entry name" value="RimP_N_sf"/>
</dbReference>
<evidence type="ECO:0000313" key="6">
    <source>
        <dbReference type="EMBL" id="QFR42949.1"/>
    </source>
</evidence>
<dbReference type="PANTHER" id="PTHR33867">
    <property type="entry name" value="RIBOSOME MATURATION FACTOR RIMP"/>
    <property type="match status" value="1"/>
</dbReference>
<dbReference type="GO" id="GO:0005829">
    <property type="term" value="C:cytosol"/>
    <property type="evidence" value="ECO:0007669"/>
    <property type="project" value="TreeGrafter"/>
</dbReference>
<evidence type="ECO:0000259" key="4">
    <source>
        <dbReference type="Pfam" id="PF02576"/>
    </source>
</evidence>
<dbReference type="Proteomes" id="UP000326061">
    <property type="component" value="Chromosome"/>
</dbReference>
<keyword evidence="1 3" id="KW-0963">Cytoplasm</keyword>
<comment type="function">
    <text evidence="3">Required for maturation of 30S ribosomal subunits.</text>
</comment>
<dbReference type="InterPro" id="IPR003728">
    <property type="entry name" value="Ribosome_maturation_RimP"/>
</dbReference>